<keyword evidence="8" id="KW-1185">Reference proteome</keyword>
<dbReference type="InterPro" id="IPR001680">
    <property type="entry name" value="WD40_rpt"/>
</dbReference>
<dbReference type="PANTHER" id="PTHR10241:SF25">
    <property type="entry name" value="TOMOSYN, ISOFORM C"/>
    <property type="match status" value="1"/>
</dbReference>
<dbReference type="SUPFAM" id="SSF117289">
    <property type="entry name" value="Nucleoporin domain"/>
    <property type="match status" value="1"/>
</dbReference>
<dbReference type="Gene3D" id="2.130.10.10">
    <property type="entry name" value="YVTN repeat-like/Quinoprotein amine dehydrogenase"/>
    <property type="match status" value="1"/>
</dbReference>
<keyword evidence="3 5" id="KW-0853">WD repeat</keyword>
<dbReference type="GO" id="GO:0006887">
    <property type="term" value="P:exocytosis"/>
    <property type="evidence" value="ECO:0007669"/>
    <property type="project" value="UniProtKB-KW"/>
</dbReference>
<dbReference type="Pfam" id="PF08366">
    <property type="entry name" value="LLGL"/>
    <property type="match status" value="1"/>
</dbReference>
<dbReference type="PRINTS" id="PR00962">
    <property type="entry name" value="LETHAL2GIANT"/>
</dbReference>
<evidence type="ECO:0000256" key="2">
    <source>
        <dbReference type="ARBA" id="ARBA00022483"/>
    </source>
</evidence>
<feature type="non-terminal residue" evidence="7">
    <location>
        <position position="325"/>
    </location>
</feature>
<evidence type="ECO:0000256" key="5">
    <source>
        <dbReference type="PROSITE-ProRule" id="PRU00221"/>
    </source>
</evidence>
<dbReference type="EMBL" id="BMAT01009971">
    <property type="protein sequence ID" value="GFS17313.1"/>
    <property type="molecule type" value="Genomic_DNA"/>
</dbReference>
<name>A0AAV4J3A1_9GAST</name>
<keyword evidence="4" id="KW-0677">Repeat</keyword>
<dbReference type="Proteomes" id="UP000762676">
    <property type="component" value="Unassembled WGS sequence"/>
</dbReference>
<evidence type="ECO:0000313" key="8">
    <source>
        <dbReference type="Proteomes" id="UP000762676"/>
    </source>
</evidence>
<feature type="repeat" description="WD" evidence="5">
    <location>
        <begin position="128"/>
        <end position="169"/>
    </location>
</feature>
<reference evidence="7 8" key="1">
    <citation type="journal article" date="2021" name="Elife">
        <title>Chloroplast acquisition without the gene transfer in kleptoplastic sea slugs, Plakobranchus ocellatus.</title>
        <authorList>
            <person name="Maeda T."/>
            <person name="Takahashi S."/>
            <person name="Yoshida T."/>
            <person name="Shimamura S."/>
            <person name="Takaki Y."/>
            <person name="Nagai Y."/>
            <person name="Toyoda A."/>
            <person name="Suzuki Y."/>
            <person name="Arimoto A."/>
            <person name="Ishii H."/>
            <person name="Satoh N."/>
            <person name="Nishiyama T."/>
            <person name="Hasebe M."/>
            <person name="Maruyama T."/>
            <person name="Minagawa J."/>
            <person name="Obokata J."/>
            <person name="Shigenobu S."/>
        </authorList>
    </citation>
    <scope>NUCLEOTIDE SEQUENCE [LARGE SCALE GENOMIC DNA]</scope>
</reference>
<comment type="similarity">
    <text evidence="1">Belongs to the WD repeat L(2)GL family.</text>
</comment>
<keyword evidence="2" id="KW-0268">Exocytosis</keyword>
<dbReference type="PANTHER" id="PTHR10241">
    <property type="entry name" value="LETHAL 2 GIANT LARVAE PROTEIN"/>
    <property type="match status" value="1"/>
</dbReference>
<accession>A0AAV4J3A1</accession>
<dbReference type="AlphaFoldDB" id="A0AAV4J3A1"/>
<organism evidence="7 8">
    <name type="scientific">Elysia marginata</name>
    <dbReference type="NCBI Taxonomy" id="1093978"/>
    <lineage>
        <taxon>Eukaryota</taxon>
        <taxon>Metazoa</taxon>
        <taxon>Spiralia</taxon>
        <taxon>Lophotrochozoa</taxon>
        <taxon>Mollusca</taxon>
        <taxon>Gastropoda</taxon>
        <taxon>Heterobranchia</taxon>
        <taxon>Euthyneura</taxon>
        <taxon>Panpulmonata</taxon>
        <taxon>Sacoglossa</taxon>
        <taxon>Placobranchoidea</taxon>
        <taxon>Plakobranchidae</taxon>
        <taxon>Elysia</taxon>
    </lineage>
</organism>
<dbReference type="GO" id="GO:0006893">
    <property type="term" value="P:Golgi to plasma membrane transport"/>
    <property type="evidence" value="ECO:0007669"/>
    <property type="project" value="TreeGrafter"/>
</dbReference>
<evidence type="ECO:0000313" key="7">
    <source>
        <dbReference type="EMBL" id="GFS17313.1"/>
    </source>
</evidence>
<dbReference type="GO" id="GO:0045159">
    <property type="term" value="F:myosin II binding"/>
    <property type="evidence" value="ECO:0007669"/>
    <property type="project" value="TreeGrafter"/>
</dbReference>
<dbReference type="GO" id="GO:0005886">
    <property type="term" value="C:plasma membrane"/>
    <property type="evidence" value="ECO:0007669"/>
    <property type="project" value="TreeGrafter"/>
</dbReference>
<evidence type="ECO:0000256" key="3">
    <source>
        <dbReference type="ARBA" id="ARBA00022574"/>
    </source>
</evidence>
<protein>
    <submittedName>
        <fullName evidence="7">Syntaxin-binding protein 5</fullName>
    </submittedName>
</protein>
<sequence>MLYVLVSNAVLKFEVFPLTVATSIGQPGVDCHCSHDAEVAISQILFLVNEGALVTVTSDDHLHLWNFRQKQPSIVHSLKFQRENSRKTHPGPVVHLSDNPVDSNKLLIGFESGAIVFWDLKTKSAEYRYNSQEALRSISWHNEGKQFMCSHSDGSLSTWNVKTPQRAVSITSPHAKIGPDGKAEPCKPISKVEWRSTRMGEPMVVFSGGMSYDRSGRTPSITVMAGKSTTVLEMEHNVVDFVSLCDTPWVNDFQDPYAIVVLLQNDLVVIDLTTPGYPCFENPYPMDLHESPVTACQYYANCPMDIIPALYSTGKNQKKSGFSEK</sequence>
<dbReference type="SMART" id="SM00320">
    <property type="entry name" value="WD40"/>
    <property type="match status" value="3"/>
</dbReference>
<comment type="caution">
    <text evidence="7">The sequence shown here is derived from an EMBL/GenBank/DDBJ whole genome shotgun (WGS) entry which is preliminary data.</text>
</comment>
<dbReference type="InterPro" id="IPR015943">
    <property type="entry name" value="WD40/YVTN_repeat-like_dom_sf"/>
</dbReference>
<gene>
    <name evidence="7" type="ORF">ElyMa_004978300</name>
</gene>
<evidence type="ECO:0000259" key="6">
    <source>
        <dbReference type="Pfam" id="PF08366"/>
    </source>
</evidence>
<dbReference type="PROSITE" id="PS50082">
    <property type="entry name" value="WD_REPEATS_2"/>
    <property type="match status" value="1"/>
</dbReference>
<dbReference type="InterPro" id="IPR013577">
    <property type="entry name" value="LLGL2"/>
</dbReference>
<dbReference type="GO" id="GO:0031201">
    <property type="term" value="C:SNARE complex"/>
    <property type="evidence" value="ECO:0007669"/>
    <property type="project" value="TreeGrafter"/>
</dbReference>
<evidence type="ECO:0000256" key="4">
    <source>
        <dbReference type="ARBA" id="ARBA00022737"/>
    </source>
</evidence>
<dbReference type="InterPro" id="IPR000664">
    <property type="entry name" value="Lethal2_giant"/>
</dbReference>
<dbReference type="GO" id="GO:0005096">
    <property type="term" value="F:GTPase activator activity"/>
    <property type="evidence" value="ECO:0007669"/>
    <property type="project" value="TreeGrafter"/>
</dbReference>
<proteinExistence type="inferred from homology"/>
<dbReference type="GO" id="GO:0019905">
    <property type="term" value="F:syntaxin binding"/>
    <property type="evidence" value="ECO:0007669"/>
    <property type="project" value="TreeGrafter"/>
</dbReference>
<feature type="domain" description="Lethal giant larvae homologue 2" evidence="6">
    <location>
        <begin position="183"/>
        <end position="278"/>
    </location>
</feature>
<evidence type="ECO:0000256" key="1">
    <source>
        <dbReference type="ARBA" id="ARBA00008070"/>
    </source>
</evidence>